<feature type="region of interest" description="Disordered" evidence="1">
    <location>
        <begin position="1"/>
        <end position="22"/>
    </location>
</feature>
<evidence type="ECO:0000313" key="3">
    <source>
        <dbReference type="Proteomes" id="UP000268014"/>
    </source>
</evidence>
<proteinExistence type="predicted"/>
<dbReference type="OrthoDB" id="10360420at2759"/>
<keyword evidence="3" id="KW-1185">Reference proteome</keyword>
<dbReference type="AlphaFoldDB" id="A0A0N4WFT4"/>
<dbReference type="Proteomes" id="UP000268014">
    <property type="component" value="Unassembled WGS sequence"/>
</dbReference>
<evidence type="ECO:0000313" key="2">
    <source>
        <dbReference type="EMBL" id="VDO37950.1"/>
    </source>
</evidence>
<gene>
    <name evidence="2" type="ORF">HPLM_LOCUS9606</name>
</gene>
<organism evidence="4">
    <name type="scientific">Haemonchus placei</name>
    <name type="common">Barber's pole worm</name>
    <dbReference type="NCBI Taxonomy" id="6290"/>
    <lineage>
        <taxon>Eukaryota</taxon>
        <taxon>Metazoa</taxon>
        <taxon>Ecdysozoa</taxon>
        <taxon>Nematoda</taxon>
        <taxon>Chromadorea</taxon>
        <taxon>Rhabditida</taxon>
        <taxon>Rhabditina</taxon>
        <taxon>Rhabditomorpha</taxon>
        <taxon>Strongyloidea</taxon>
        <taxon>Trichostrongylidae</taxon>
        <taxon>Haemonchus</taxon>
    </lineage>
</organism>
<sequence>MYLHFAAGRGWTASQEEEREHRTGTPILLLAWSESRQCADEEAYTEINDDTIHNLFMKMANSERFHKIPTLREYFKAGLEEAPDGSAAGK</sequence>
<reference evidence="4" key="1">
    <citation type="submission" date="2017-02" db="UniProtKB">
        <authorList>
            <consortium name="WormBaseParasite"/>
        </authorList>
    </citation>
    <scope>IDENTIFICATION</scope>
</reference>
<protein>
    <submittedName>
        <fullName evidence="4">HECT domain-containing protein</fullName>
    </submittedName>
</protein>
<evidence type="ECO:0000256" key="1">
    <source>
        <dbReference type="SAM" id="MobiDB-lite"/>
    </source>
</evidence>
<name>A0A0N4WFT4_HAEPC</name>
<accession>A0A0N4WFT4</accession>
<evidence type="ECO:0000313" key="4">
    <source>
        <dbReference type="WBParaSite" id="HPLM_0000961401-mRNA-1"/>
    </source>
</evidence>
<dbReference type="OMA" id="ACTEIND"/>
<reference evidence="2 3" key="2">
    <citation type="submission" date="2018-11" db="EMBL/GenBank/DDBJ databases">
        <authorList>
            <consortium name="Pathogen Informatics"/>
        </authorList>
    </citation>
    <scope>NUCLEOTIDE SEQUENCE [LARGE SCALE GENOMIC DNA]</scope>
    <source>
        <strain evidence="2 3">MHpl1</strain>
    </source>
</reference>
<dbReference type="EMBL" id="UZAF01017105">
    <property type="protein sequence ID" value="VDO37950.1"/>
    <property type="molecule type" value="Genomic_DNA"/>
</dbReference>
<dbReference type="WBParaSite" id="HPLM_0000961401-mRNA-1">
    <property type="protein sequence ID" value="HPLM_0000961401-mRNA-1"/>
    <property type="gene ID" value="HPLM_0000961401"/>
</dbReference>